<keyword evidence="1" id="KW-0812">Transmembrane</keyword>
<keyword evidence="3" id="KW-1185">Reference proteome</keyword>
<protein>
    <submittedName>
        <fullName evidence="2">Uncharacterized protein</fullName>
    </submittedName>
</protein>
<reference evidence="2 3" key="1">
    <citation type="submission" date="2019-04" db="EMBL/GenBank/DDBJ databases">
        <title>Annotation for the trematode Fasciola gigantica.</title>
        <authorList>
            <person name="Choi Y.-J."/>
        </authorList>
    </citation>
    <scope>NUCLEOTIDE SEQUENCE [LARGE SCALE GENOMIC DNA]</scope>
    <source>
        <strain evidence="2">Uganda_cow_1</strain>
    </source>
</reference>
<sequence length="38" mass="4692">MHINKSQPFSTKFHYQYYRHLFINIIILLYTILRALPP</sequence>
<gene>
    <name evidence="2" type="ORF">FGIG_00699</name>
</gene>
<accession>A0A504YEI3</accession>
<keyword evidence="1" id="KW-0472">Membrane</keyword>
<organism evidence="2 3">
    <name type="scientific">Fasciola gigantica</name>
    <name type="common">Giant liver fluke</name>
    <dbReference type="NCBI Taxonomy" id="46835"/>
    <lineage>
        <taxon>Eukaryota</taxon>
        <taxon>Metazoa</taxon>
        <taxon>Spiralia</taxon>
        <taxon>Lophotrochozoa</taxon>
        <taxon>Platyhelminthes</taxon>
        <taxon>Trematoda</taxon>
        <taxon>Digenea</taxon>
        <taxon>Plagiorchiida</taxon>
        <taxon>Echinostomata</taxon>
        <taxon>Echinostomatoidea</taxon>
        <taxon>Fasciolidae</taxon>
        <taxon>Fasciola</taxon>
    </lineage>
</organism>
<dbReference type="Proteomes" id="UP000316759">
    <property type="component" value="Unassembled WGS sequence"/>
</dbReference>
<dbReference type="AlphaFoldDB" id="A0A504YEI3"/>
<dbReference type="EMBL" id="SUNJ01010568">
    <property type="protein sequence ID" value="TPP59544.1"/>
    <property type="molecule type" value="Genomic_DNA"/>
</dbReference>
<evidence type="ECO:0000313" key="3">
    <source>
        <dbReference type="Proteomes" id="UP000316759"/>
    </source>
</evidence>
<evidence type="ECO:0000256" key="1">
    <source>
        <dbReference type="SAM" id="Phobius"/>
    </source>
</evidence>
<comment type="caution">
    <text evidence="2">The sequence shown here is derived from an EMBL/GenBank/DDBJ whole genome shotgun (WGS) entry which is preliminary data.</text>
</comment>
<feature type="transmembrane region" description="Helical" evidence="1">
    <location>
        <begin position="21"/>
        <end position="37"/>
    </location>
</feature>
<evidence type="ECO:0000313" key="2">
    <source>
        <dbReference type="EMBL" id="TPP59544.1"/>
    </source>
</evidence>
<keyword evidence="1" id="KW-1133">Transmembrane helix</keyword>
<name>A0A504YEI3_FASGI</name>
<proteinExistence type="predicted"/>